<comment type="caution">
    <text evidence="3">The sequence shown here is derived from an EMBL/GenBank/DDBJ whole genome shotgun (WGS) entry which is preliminary data.</text>
</comment>
<keyword evidence="2 3" id="KW-0560">Oxidoreductase</keyword>
<dbReference type="NCBIfam" id="NF005559">
    <property type="entry name" value="PRK07231.1"/>
    <property type="match status" value="1"/>
</dbReference>
<accession>A0ABW4D4X5</accession>
<reference evidence="4" key="1">
    <citation type="journal article" date="2019" name="Int. J. Syst. Evol. Microbiol.">
        <title>The Global Catalogue of Microorganisms (GCM) 10K type strain sequencing project: providing services to taxonomists for standard genome sequencing and annotation.</title>
        <authorList>
            <consortium name="The Broad Institute Genomics Platform"/>
            <consortium name="The Broad Institute Genome Sequencing Center for Infectious Disease"/>
            <person name="Wu L."/>
            <person name="Ma J."/>
        </authorList>
    </citation>
    <scope>NUCLEOTIDE SEQUENCE [LARGE SCALE GENOMIC DNA]</scope>
    <source>
        <strain evidence="4">CCM 8979</strain>
    </source>
</reference>
<keyword evidence="4" id="KW-1185">Reference proteome</keyword>
<evidence type="ECO:0000313" key="4">
    <source>
        <dbReference type="Proteomes" id="UP001597189"/>
    </source>
</evidence>
<gene>
    <name evidence="3" type="ORF">ACFQ44_09860</name>
</gene>
<dbReference type="Proteomes" id="UP001597189">
    <property type="component" value="Unassembled WGS sequence"/>
</dbReference>
<dbReference type="EC" id="1.1.1.-" evidence="3"/>
<name>A0ABW4D4X5_9LACO</name>
<dbReference type="SUPFAM" id="SSF51735">
    <property type="entry name" value="NAD(P)-binding Rossmann-fold domains"/>
    <property type="match status" value="1"/>
</dbReference>
<proteinExistence type="inferred from homology"/>
<evidence type="ECO:0000256" key="2">
    <source>
        <dbReference type="ARBA" id="ARBA00023002"/>
    </source>
</evidence>
<dbReference type="CDD" id="cd05233">
    <property type="entry name" value="SDR_c"/>
    <property type="match status" value="1"/>
</dbReference>
<dbReference type="RefSeq" id="WP_203646046.1">
    <property type="nucleotide sequence ID" value="NZ_BOLN01000007.1"/>
</dbReference>
<dbReference type="Gene3D" id="3.40.50.720">
    <property type="entry name" value="NAD(P)-binding Rossmann-like Domain"/>
    <property type="match status" value="1"/>
</dbReference>
<protein>
    <submittedName>
        <fullName evidence="3">SDR family NAD(P)-dependent oxidoreductase</fullName>
        <ecNumber evidence="3">1.1.1.-</ecNumber>
    </submittedName>
</protein>
<evidence type="ECO:0000313" key="3">
    <source>
        <dbReference type="EMBL" id="MFD1455969.1"/>
    </source>
</evidence>
<dbReference type="PRINTS" id="PR00080">
    <property type="entry name" value="SDRFAMILY"/>
</dbReference>
<dbReference type="PRINTS" id="PR00081">
    <property type="entry name" value="GDHRDH"/>
</dbReference>
<dbReference type="GO" id="GO:0016491">
    <property type="term" value="F:oxidoreductase activity"/>
    <property type="evidence" value="ECO:0007669"/>
    <property type="project" value="UniProtKB-KW"/>
</dbReference>
<dbReference type="PANTHER" id="PTHR24321:SF8">
    <property type="entry name" value="ESTRADIOL 17-BETA-DEHYDROGENASE 8-RELATED"/>
    <property type="match status" value="1"/>
</dbReference>
<dbReference type="InterPro" id="IPR002347">
    <property type="entry name" value="SDR_fam"/>
</dbReference>
<organism evidence="3 4">
    <name type="scientific">Levilactobacillus lanxiensis</name>
    <dbReference type="NCBI Taxonomy" id="2799568"/>
    <lineage>
        <taxon>Bacteria</taxon>
        <taxon>Bacillati</taxon>
        <taxon>Bacillota</taxon>
        <taxon>Bacilli</taxon>
        <taxon>Lactobacillales</taxon>
        <taxon>Lactobacillaceae</taxon>
        <taxon>Levilactobacillus</taxon>
    </lineage>
</organism>
<comment type="similarity">
    <text evidence="1">Belongs to the short-chain dehydrogenases/reductases (SDR) family.</text>
</comment>
<evidence type="ECO:0000256" key="1">
    <source>
        <dbReference type="ARBA" id="ARBA00006484"/>
    </source>
</evidence>
<sequence>MLKGKVALVTGSKSGIGLATAKIFAREGAKVAMADVDMAGLASAAKEVSQYGGEVLTIKMDISQEKEVEDGLQQILNKFGRLDYAVNNAGISGTFRPFAELTNEEFDQTINIDLRGTFLTMRAELKHFVSVGKGSIVNTSSLGSVVANPTMGPYIAAKSGVIGMTKSAAVDYADKNIRVNAVAPGVTYTGMTKSVLDGENELGNLAMSLIPMKRYAKPEEIAEVIVFLASEKASFVTGQTVVIDGGSSEGSK</sequence>
<dbReference type="PANTHER" id="PTHR24321">
    <property type="entry name" value="DEHYDROGENASES, SHORT CHAIN"/>
    <property type="match status" value="1"/>
</dbReference>
<dbReference type="EMBL" id="JBHTOD010000007">
    <property type="protein sequence ID" value="MFD1455969.1"/>
    <property type="molecule type" value="Genomic_DNA"/>
</dbReference>
<dbReference type="Pfam" id="PF13561">
    <property type="entry name" value="adh_short_C2"/>
    <property type="match status" value="1"/>
</dbReference>
<dbReference type="InterPro" id="IPR036291">
    <property type="entry name" value="NAD(P)-bd_dom_sf"/>
</dbReference>